<comment type="function">
    <text evidence="5">Zinc chaperone that directly transfers zinc cofactor to target proteins, thereby activating them. Zinc is transferred from the CXCC motif in the GTPase domain to the zinc binding site in target proteins in a process requiring GTP hydrolysis.</text>
</comment>
<dbReference type="Gene3D" id="3.40.50.300">
    <property type="entry name" value="P-loop containing nucleotide triphosphate hydrolases"/>
    <property type="match status" value="1"/>
</dbReference>
<evidence type="ECO:0000313" key="8">
    <source>
        <dbReference type="EMBL" id="MUP39514.1"/>
    </source>
</evidence>
<dbReference type="InterPro" id="IPR011629">
    <property type="entry name" value="CobW-like_C"/>
</dbReference>
<dbReference type="InterPro" id="IPR027417">
    <property type="entry name" value="P-loop_NTPase"/>
</dbReference>
<comment type="similarity">
    <text evidence="4">Belongs to the SIMIBI class G3E GTPase family. ZNG1 subfamily.</text>
</comment>
<dbReference type="EMBL" id="QTZN02000051">
    <property type="protein sequence ID" value="MVB08719.1"/>
    <property type="molecule type" value="Genomic_DNA"/>
</dbReference>
<evidence type="ECO:0000256" key="3">
    <source>
        <dbReference type="ARBA" id="ARBA00023186"/>
    </source>
</evidence>
<proteinExistence type="inferred from homology"/>
<evidence type="ECO:0000256" key="6">
    <source>
        <dbReference type="ARBA" id="ARBA00049117"/>
    </source>
</evidence>
<evidence type="ECO:0000256" key="4">
    <source>
        <dbReference type="ARBA" id="ARBA00034320"/>
    </source>
</evidence>
<organism evidence="8 11">
    <name type="scientific">Labilibaculum euxinus</name>
    <dbReference type="NCBI Taxonomy" id="2686357"/>
    <lineage>
        <taxon>Bacteria</taxon>
        <taxon>Pseudomonadati</taxon>
        <taxon>Bacteroidota</taxon>
        <taxon>Bacteroidia</taxon>
        <taxon>Marinilabiliales</taxon>
        <taxon>Marinifilaceae</taxon>
        <taxon>Labilibaculum</taxon>
    </lineage>
</organism>
<dbReference type="CDD" id="cd03112">
    <property type="entry name" value="CobW-like"/>
    <property type="match status" value="1"/>
</dbReference>
<reference evidence="8 11" key="2">
    <citation type="submission" date="2019-12" db="EMBL/GenBank/DDBJ databases">
        <title>Draft genome sequence of Labilibaculum sp. strain 44 isolated from deep waters of Black Sea.</title>
        <authorList>
            <person name="Yadav S."/>
            <person name="Villanueva L."/>
        </authorList>
    </citation>
    <scope>NUCLEOTIDE SEQUENCE [LARGE SCALE GENOMIC DNA]</scope>
    <source>
        <strain evidence="8 11">44</strain>
    </source>
</reference>
<keyword evidence="1" id="KW-0547">Nucleotide-binding</keyword>
<dbReference type="InterPro" id="IPR036627">
    <property type="entry name" value="CobW-likC_sf"/>
</dbReference>
<dbReference type="EMBL" id="WOTW01000051">
    <property type="protein sequence ID" value="MUP39514.1"/>
    <property type="molecule type" value="Genomic_DNA"/>
</dbReference>
<comment type="catalytic activity">
    <reaction evidence="6">
        <text>GTP + H2O = GDP + phosphate + H(+)</text>
        <dbReference type="Rhea" id="RHEA:19669"/>
        <dbReference type="ChEBI" id="CHEBI:15377"/>
        <dbReference type="ChEBI" id="CHEBI:15378"/>
        <dbReference type="ChEBI" id="CHEBI:37565"/>
        <dbReference type="ChEBI" id="CHEBI:43474"/>
        <dbReference type="ChEBI" id="CHEBI:58189"/>
    </reaction>
    <physiologicalReaction direction="left-to-right" evidence="6">
        <dbReference type="Rhea" id="RHEA:19670"/>
    </physiologicalReaction>
</comment>
<dbReference type="SMART" id="SM00833">
    <property type="entry name" value="CobW_C"/>
    <property type="match status" value="1"/>
</dbReference>
<dbReference type="SUPFAM" id="SSF90002">
    <property type="entry name" value="Hypothetical protein YjiA, C-terminal domain"/>
    <property type="match status" value="1"/>
</dbReference>
<dbReference type="OrthoDB" id="9808822at2"/>
<protein>
    <submittedName>
        <fullName evidence="8">GTP-binding protein</fullName>
    </submittedName>
</protein>
<dbReference type="InterPro" id="IPR051316">
    <property type="entry name" value="Zinc-reg_GTPase_activator"/>
</dbReference>
<keyword evidence="10" id="KW-1185">Reference proteome</keyword>
<keyword evidence="2" id="KW-0378">Hydrolase</keyword>
<evidence type="ECO:0000256" key="2">
    <source>
        <dbReference type="ARBA" id="ARBA00022801"/>
    </source>
</evidence>
<evidence type="ECO:0000313" key="9">
    <source>
        <dbReference type="EMBL" id="MVB08719.1"/>
    </source>
</evidence>
<gene>
    <name evidence="9" type="ORF">DWB62_016960</name>
    <name evidence="8" type="ORF">GNY23_16960</name>
</gene>
<dbReference type="PANTHER" id="PTHR13748:SF62">
    <property type="entry name" value="COBW DOMAIN-CONTAINING PROTEIN"/>
    <property type="match status" value="1"/>
</dbReference>
<dbReference type="InterPro" id="IPR003495">
    <property type="entry name" value="CobW/HypB/UreG_nucleotide-bd"/>
</dbReference>
<evidence type="ECO:0000313" key="11">
    <source>
        <dbReference type="Proteomes" id="UP000462449"/>
    </source>
</evidence>
<dbReference type="GO" id="GO:0016787">
    <property type="term" value="F:hydrolase activity"/>
    <property type="evidence" value="ECO:0007669"/>
    <property type="project" value="UniProtKB-KW"/>
</dbReference>
<sequence>MNMIMSKIPVTVITGFLGAGKTSLLNHLISSYPNKKFAVIENEFGEANIDSELVTNVKNENIFELSNGCICCSLNDELYVVLKNLIQSNHQFNHLLIETTGIADPSSILASFITDPFIKKEFELDAVICLVDAANASNIIEKEIVLTKQIAISDQILINKTDVAGREKTNAVKTEIERINKFARIEECIFAKPANKNLLDSFSYDPAKVYQFVLGLEANSSPPNKTTHGIENMCYTSSIPMEQMKLGMWLDAFLKFNQESIYRIKGILYLEGVDKRIILQSVHSQIQATVGKTWEKDEIKESKIVIIGKNLNRKVIERNLDELLVQ</sequence>
<dbReference type="Pfam" id="PF02492">
    <property type="entry name" value="cobW"/>
    <property type="match status" value="1"/>
</dbReference>
<dbReference type="AlphaFoldDB" id="A0A7M4DA35"/>
<reference evidence="9 10" key="1">
    <citation type="submission" date="2019-11" db="EMBL/GenBank/DDBJ databases">
        <title>Draft genome sequence of Labilibaculum sp. strain SYP isolated from Black Sea.</title>
        <authorList>
            <person name="Yadav S."/>
            <person name="Villanueva L."/>
        </authorList>
    </citation>
    <scope>NUCLEOTIDE SEQUENCE [LARGE SCALE GENOMIC DNA]</scope>
    <source>
        <strain evidence="9 10">44</strain>
    </source>
</reference>
<evidence type="ECO:0000256" key="1">
    <source>
        <dbReference type="ARBA" id="ARBA00022741"/>
    </source>
</evidence>
<dbReference type="Proteomes" id="UP000285951">
    <property type="component" value="Unassembled WGS sequence"/>
</dbReference>
<dbReference type="GO" id="GO:0005737">
    <property type="term" value="C:cytoplasm"/>
    <property type="evidence" value="ECO:0007669"/>
    <property type="project" value="TreeGrafter"/>
</dbReference>
<dbReference type="Pfam" id="PF07683">
    <property type="entry name" value="CobW_C"/>
    <property type="match status" value="1"/>
</dbReference>
<dbReference type="Proteomes" id="UP000462449">
    <property type="component" value="Unassembled WGS sequence"/>
</dbReference>
<dbReference type="Gene3D" id="3.30.1220.10">
    <property type="entry name" value="CobW-like, C-terminal domain"/>
    <property type="match status" value="1"/>
</dbReference>
<comment type="caution">
    <text evidence="8">The sequence shown here is derived from an EMBL/GenBank/DDBJ whole genome shotgun (WGS) entry which is preliminary data.</text>
</comment>
<dbReference type="GO" id="GO:0000166">
    <property type="term" value="F:nucleotide binding"/>
    <property type="evidence" value="ECO:0007669"/>
    <property type="project" value="UniProtKB-KW"/>
</dbReference>
<feature type="domain" description="CobW C-terminal" evidence="7">
    <location>
        <begin position="230"/>
        <end position="324"/>
    </location>
</feature>
<evidence type="ECO:0000313" key="10">
    <source>
        <dbReference type="Proteomes" id="UP000285951"/>
    </source>
</evidence>
<accession>A0A7M4DA35</accession>
<keyword evidence="3" id="KW-0143">Chaperone</keyword>
<name>A0A7M4DA35_9BACT</name>
<dbReference type="PANTHER" id="PTHR13748">
    <property type="entry name" value="COBW-RELATED"/>
    <property type="match status" value="1"/>
</dbReference>
<evidence type="ECO:0000259" key="7">
    <source>
        <dbReference type="SMART" id="SM00833"/>
    </source>
</evidence>
<evidence type="ECO:0000256" key="5">
    <source>
        <dbReference type="ARBA" id="ARBA00045658"/>
    </source>
</evidence>
<dbReference type="SUPFAM" id="SSF52540">
    <property type="entry name" value="P-loop containing nucleoside triphosphate hydrolases"/>
    <property type="match status" value="1"/>
</dbReference>